<evidence type="ECO:0008006" key="3">
    <source>
        <dbReference type="Google" id="ProtNLM"/>
    </source>
</evidence>
<evidence type="ECO:0000313" key="2">
    <source>
        <dbReference type="Proteomes" id="UP001431209"/>
    </source>
</evidence>
<protein>
    <recommendedName>
        <fullName evidence="3">Nucleotidyltransferase</fullName>
    </recommendedName>
</protein>
<reference evidence="1 2" key="1">
    <citation type="submission" date="2024-03" db="EMBL/GenBank/DDBJ databases">
        <title>The Acrasis kona genome and developmental transcriptomes reveal deep origins of eukaryotic multicellular pathways.</title>
        <authorList>
            <person name="Sheikh S."/>
            <person name="Fu C.-J."/>
            <person name="Brown M.W."/>
            <person name="Baldauf S.L."/>
        </authorList>
    </citation>
    <scope>NUCLEOTIDE SEQUENCE [LARGE SCALE GENOMIC DNA]</scope>
    <source>
        <strain evidence="1 2">ATCC MYA-3509</strain>
    </source>
</reference>
<proteinExistence type="predicted"/>
<comment type="caution">
    <text evidence="1">The sequence shown here is derived from an EMBL/GenBank/DDBJ whole genome shotgun (WGS) entry which is preliminary data.</text>
</comment>
<sequence>MNAADLVHRLGLNETDVLNIYQFGSRVYECKQDYSSSDWDFIIVVNDSLKLPDITQHEETSTGFSHFEEESKYSKDPTGSAIIHYHSESVDATIFREFSFLNAINYFYIPAIESLSLQTIPHIKSKYVWKLTIDYKIPDINLAHNKSLLRRSFSAVSDNSFVKCRKKITLHPEQEYVGRKSLWHSLRILLFGCQVAEHNQIINFQEANALYKDIVVDEIPCDDLVFSSVPPPDNCTSWEQRAVWKWEQYKKKYTVMKNQLKSRFKSLAPIVK</sequence>
<accession>A0AAW2Z2P7</accession>
<dbReference type="AlphaFoldDB" id="A0AAW2Z2P7"/>
<gene>
    <name evidence="1" type="ORF">AKO1_011433</name>
</gene>
<keyword evidence="2" id="KW-1185">Reference proteome</keyword>
<dbReference type="Proteomes" id="UP001431209">
    <property type="component" value="Unassembled WGS sequence"/>
</dbReference>
<evidence type="ECO:0000313" key="1">
    <source>
        <dbReference type="EMBL" id="KAL0483589.1"/>
    </source>
</evidence>
<dbReference type="EMBL" id="JAOPGA020000972">
    <property type="protein sequence ID" value="KAL0483589.1"/>
    <property type="molecule type" value="Genomic_DNA"/>
</dbReference>
<organism evidence="1 2">
    <name type="scientific">Acrasis kona</name>
    <dbReference type="NCBI Taxonomy" id="1008807"/>
    <lineage>
        <taxon>Eukaryota</taxon>
        <taxon>Discoba</taxon>
        <taxon>Heterolobosea</taxon>
        <taxon>Tetramitia</taxon>
        <taxon>Eutetramitia</taxon>
        <taxon>Acrasidae</taxon>
        <taxon>Acrasis</taxon>
    </lineage>
</organism>
<name>A0AAW2Z2P7_9EUKA</name>